<evidence type="ECO:0000256" key="7">
    <source>
        <dbReference type="ARBA" id="ARBA00022692"/>
    </source>
</evidence>
<keyword evidence="4" id="KW-0997">Cell inner membrane</keyword>
<evidence type="ECO:0000256" key="14">
    <source>
        <dbReference type="SAM" id="Phobius"/>
    </source>
</evidence>
<dbReference type="PANTHER" id="PTHR30627">
    <property type="entry name" value="PEPTIDOGLYCAN D,D-TRANSPEPTIDASE"/>
    <property type="match status" value="1"/>
</dbReference>
<feature type="transmembrane region" description="Helical" evidence="14">
    <location>
        <begin position="16"/>
        <end position="35"/>
    </location>
</feature>
<dbReference type="InterPro" id="IPR017790">
    <property type="entry name" value="Penicillin-binding_protein_2"/>
</dbReference>
<dbReference type="InterPro" id="IPR012338">
    <property type="entry name" value="Beta-lactam/transpept-like"/>
</dbReference>
<dbReference type="InterPro" id="IPR005311">
    <property type="entry name" value="PBP_dimer"/>
</dbReference>
<keyword evidence="11 14" id="KW-1133">Transmembrane helix</keyword>
<dbReference type="Proteomes" id="UP000033671">
    <property type="component" value="Unassembled WGS sequence"/>
</dbReference>
<evidence type="ECO:0000256" key="3">
    <source>
        <dbReference type="ARBA" id="ARBA00022475"/>
    </source>
</evidence>
<keyword evidence="10" id="KW-0573">Peptidoglycan synthesis</keyword>
<keyword evidence="6" id="KW-0645">Protease</keyword>
<dbReference type="Gene3D" id="3.40.710.10">
    <property type="entry name" value="DD-peptidase/beta-lactamase superfamily"/>
    <property type="match status" value="1"/>
</dbReference>
<keyword evidence="3" id="KW-1003">Cell membrane</keyword>
<feature type="domain" description="Penicillin-binding protein dimerisation" evidence="16">
    <location>
        <begin position="61"/>
        <end position="228"/>
    </location>
</feature>
<dbReference type="GO" id="GO:0008360">
    <property type="term" value="P:regulation of cell shape"/>
    <property type="evidence" value="ECO:0007669"/>
    <property type="project" value="UniProtKB-KW"/>
</dbReference>
<dbReference type="SUPFAM" id="SSF56519">
    <property type="entry name" value="Penicillin binding protein dimerisation domain"/>
    <property type="match status" value="1"/>
</dbReference>
<accession>A0A0F3PDZ4</accession>
<keyword evidence="9" id="KW-0133">Cell shape</keyword>
<dbReference type="InterPro" id="IPR001460">
    <property type="entry name" value="PCN-bd_Tpept"/>
</dbReference>
<dbReference type="Gene3D" id="3.90.1310.10">
    <property type="entry name" value="Penicillin-binding protein 2a (Domain 2)"/>
    <property type="match status" value="1"/>
</dbReference>
<evidence type="ECO:0000256" key="6">
    <source>
        <dbReference type="ARBA" id="ARBA00022670"/>
    </source>
</evidence>
<keyword evidence="13" id="KW-0961">Cell wall biogenesis/degradation</keyword>
<evidence type="ECO:0000256" key="13">
    <source>
        <dbReference type="ARBA" id="ARBA00023316"/>
    </source>
</evidence>
<dbReference type="Pfam" id="PF00905">
    <property type="entry name" value="Transpeptidase"/>
    <property type="match status" value="1"/>
</dbReference>
<evidence type="ECO:0000256" key="8">
    <source>
        <dbReference type="ARBA" id="ARBA00022801"/>
    </source>
</evidence>
<sequence length="583" mass="65197">MLNNKVHQNRLINRRAFLLLIGKLGLLCMLAGRLFHLQIFQSSKYKILSDKNRINIVLLIARRGKILDCNGNVLAFNKRAYQIKANKKTLAQNQYFALDLLYDILNFSNEKREQINQKILTSKNLYEVLIVDNISWDELAAIEENSLNLPGIYIDCMEYRTYTYPLSTSHILGYTAWPNDAERANLNIEHTRIQIGKRGLEKHFEEDLRGTCGFEKIEVDARGLKVRELDTIPSIPGKDIALSIDVNLQNKLYEMFDDRVGAAILTDVNTGKIKALVSVPGYNINAFPRRISTKDWKALLDNHNLPLVSRASQSLYPPGSIFQLVTVLAALEAGVNSKVTVYCNGKSFMNDTNFSCWNHRGHGNVDMLSAIKYSCNNYIYHLASLIGYNAIFAMARKLGFWRRAVVNLPNELVGNLPTPEWKKRKTKQRWMLGDTLNIAIGQGYITTTPLQLARMITSIANGKQLLQLSLTLDEDGYHKNLNINAGYIDFIHQALKAVINNESSGTVYSLRSDKTKLIISGKTGSAQVGSSLQSQAAHGLFVGFSTTNKPEYAVAVILEHGGQIGIKSASAIAKSILIEASTL</sequence>
<dbReference type="InterPro" id="IPR036138">
    <property type="entry name" value="PBP_dimer_sf"/>
</dbReference>
<keyword evidence="5" id="KW-0121">Carboxypeptidase</keyword>
<proteinExistence type="predicted"/>
<protein>
    <submittedName>
        <fullName evidence="17">Penicillin-binding protein 2</fullName>
    </submittedName>
</protein>
<dbReference type="PANTHER" id="PTHR30627:SF2">
    <property type="entry name" value="PEPTIDOGLYCAN D,D-TRANSPEPTIDASE MRDA"/>
    <property type="match status" value="1"/>
</dbReference>
<dbReference type="GO" id="GO:0009002">
    <property type="term" value="F:serine-type D-Ala-D-Ala carboxypeptidase activity"/>
    <property type="evidence" value="ECO:0007669"/>
    <property type="project" value="InterPro"/>
</dbReference>
<dbReference type="Pfam" id="PF03717">
    <property type="entry name" value="PBP_dimer"/>
    <property type="match status" value="1"/>
</dbReference>
<dbReference type="GO" id="GO:0071972">
    <property type="term" value="F:peptidoglycan L,D-transpeptidase activity"/>
    <property type="evidence" value="ECO:0007669"/>
    <property type="project" value="TreeGrafter"/>
</dbReference>
<feature type="domain" description="Penicillin-binding protein transpeptidase" evidence="15">
    <location>
        <begin position="261"/>
        <end position="577"/>
    </location>
</feature>
<dbReference type="GO" id="GO:0006508">
    <property type="term" value="P:proteolysis"/>
    <property type="evidence" value="ECO:0007669"/>
    <property type="project" value="UniProtKB-KW"/>
</dbReference>
<dbReference type="SUPFAM" id="SSF56601">
    <property type="entry name" value="beta-lactamase/transpeptidase-like"/>
    <property type="match status" value="1"/>
</dbReference>
<evidence type="ECO:0000256" key="4">
    <source>
        <dbReference type="ARBA" id="ARBA00022519"/>
    </source>
</evidence>
<dbReference type="RefSeq" id="WP_045916573.1">
    <property type="nucleotide sequence ID" value="NZ_LAOA01000004.1"/>
</dbReference>
<evidence type="ECO:0000259" key="16">
    <source>
        <dbReference type="Pfam" id="PF03717"/>
    </source>
</evidence>
<evidence type="ECO:0000256" key="5">
    <source>
        <dbReference type="ARBA" id="ARBA00022645"/>
    </source>
</evidence>
<dbReference type="AlphaFoldDB" id="A0A0F3PDZ4"/>
<keyword evidence="12 14" id="KW-0472">Membrane</keyword>
<keyword evidence="7 14" id="KW-0812">Transmembrane</keyword>
<reference evidence="17 18" key="1">
    <citation type="submission" date="2015-01" db="EMBL/GenBank/DDBJ databases">
        <title>Genome Sequencing of Rickettsiales.</title>
        <authorList>
            <person name="Daugherty S.C."/>
            <person name="Su Q."/>
            <person name="Abolude K."/>
            <person name="Beier-Sexton M."/>
            <person name="Carlyon J.A."/>
            <person name="Carter R."/>
            <person name="Day N.P."/>
            <person name="Dumler S.J."/>
            <person name="Dyachenko V."/>
            <person name="Godinez A."/>
            <person name="Kurtti T.J."/>
            <person name="Lichay M."/>
            <person name="Mullins K.E."/>
            <person name="Ott S."/>
            <person name="Pappas-Brown V."/>
            <person name="Paris D.H."/>
            <person name="Patel P."/>
            <person name="Richards A.L."/>
            <person name="Sadzewicz L."/>
            <person name="Sears K."/>
            <person name="Seidman D."/>
            <person name="Sengamalay N."/>
            <person name="Stenos J."/>
            <person name="Tallon L.J."/>
            <person name="Vincent G."/>
            <person name="Fraser C.M."/>
            <person name="Munderloh U."/>
            <person name="Dunning-Hotopp J.C."/>
        </authorList>
    </citation>
    <scope>NUCLEOTIDE SEQUENCE [LARGE SCALE GENOMIC DNA]</scope>
    <source>
        <strain evidence="17 18">TA716</strain>
    </source>
</reference>
<evidence type="ECO:0000259" key="15">
    <source>
        <dbReference type="Pfam" id="PF00905"/>
    </source>
</evidence>
<evidence type="ECO:0000256" key="10">
    <source>
        <dbReference type="ARBA" id="ARBA00022984"/>
    </source>
</evidence>
<dbReference type="GO" id="GO:0005886">
    <property type="term" value="C:plasma membrane"/>
    <property type="evidence" value="ECO:0007669"/>
    <property type="project" value="UniProtKB-SubCell"/>
</dbReference>
<evidence type="ECO:0000256" key="2">
    <source>
        <dbReference type="ARBA" id="ARBA00004236"/>
    </source>
</evidence>
<dbReference type="EMBL" id="LAOA01000004">
    <property type="protein sequence ID" value="KJV77469.1"/>
    <property type="molecule type" value="Genomic_DNA"/>
</dbReference>
<evidence type="ECO:0000256" key="9">
    <source>
        <dbReference type="ARBA" id="ARBA00022960"/>
    </source>
</evidence>
<dbReference type="InterPro" id="IPR050515">
    <property type="entry name" value="Beta-lactam/transpept"/>
</dbReference>
<organism evidence="17 18">
    <name type="scientific">Orientia tsutsugamushi str. TA716</name>
    <dbReference type="NCBI Taxonomy" id="1359175"/>
    <lineage>
        <taxon>Bacteria</taxon>
        <taxon>Pseudomonadati</taxon>
        <taxon>Pseudomonadota</taxon>
        <taxon>Alphaproteobacteria</taxon>
        <taxon>Rickettsiales</taxon>
        <taxon>Rickettsiaceae</taxon>
        <taxon>Rickettsieae</taxon>
        <taxon>Orientia</taxon>
    </lineage>
</organism>
<gene>
    <name evidence="17" type="primary">mrdA</name>
    <name evidence="17" type="ORF">OTSTA716_0203</name>
</gene>
<dbReference type="GO" id="GO:0008658">
    <property type="term" value="F:penicillin binding"/>
    <property type="evidence" value="ECO:0007669"/>
    <property type="project" value="InterPro"/>
</dbReference>
<evidence type="ECO:0000313" key="17">
    <source>
        <dbReference type="EMBL" id="KJV77469.1"/>
    </source>
</evidence>
<dbReference type="GO" id="GO:0009252">
    <property type="term" value="P:peptidoglycan biosynthetic process"/>
    <property type="evidence" value="ECO:0007669"/>
    <property type="project" value="UniProtKB-KW"/>
</dbReference>
<evidence type="ECO:0000256" key="1">
    <source>
        <dbReference type="ARBA" id="ARBA00004167"/>
    </source>
</evidence>
<dbReference type="PATRIC" id="fig|1359175.3.peg.2021"/>
<comment type="caution">
    <text evidence="17">The sequence shown here is derived from an EMBL/GenBank/DDBJ whole genome shotgun (WGS) entry which is preliminary data.</text>
</comment>
<evidence type="ECO:0000256" key="12">
    <source>
        <dbReference type="ARBA" id="ARBA00023136"/>
    </source>
</evidence>
<evidence type="ECO:0000256" key="11">
    <source>
        <dbReference type="ARBA" id="ARBA00022989"/>
    </source>
</evidence>
<keyword evidence="8" id="KW-0378">Hydrolase</keyword>
<dbReference type="GO" id="GO:0071555">
    <property type="term" value="P:cell wall organization"/>
    <property type="evidence" value="ECO:0007669"/>
    <property type="project" value="UniProtKB-KW"/>
</dbReference>
<evidence type="ECO:0000313" key="18">
    <source>
        <dbReference type="Proteomes" id="UP000033671"/>
    </source>
</evidence>
<name>A0A0F3PDZ4_ORITS</name>
<comment type="subcellular location">
    <subcellularLocation>
        <location evidence="2">Cell membrane</location>
    </subcellularLocation>
    <subcellularLocation>
        <location evidence="1">Membrane</location>
        <topology evidence="1">Single-pass membrane protein</topology>
    </subcellularLocation>
</comment>
<dbReference type="NCBIfam" id="TIGR03423">
    <property type="entry name" value="pbp2_mrdA"/>
    <property type="match status" value="1"/>
</dbReference>